<dbReference type="RefSeq" id="WP_071649211.1">
    <property type="nucleotide sequence ID" value="NZ_CP017962.1"/>
</dbReference>
<dbReference type="GeneID" id="71515214"/>
<dbReference type="EMBL" id="CP017962">
    <property type="protein sequence ID" value="APC48952.1"/>
    <property type="molecule type" value="Genomic_DNA"/>
</dbReference>
<dbReference type="Proteomes" id="UP000182945">
    <property type="component" value="Chromosome"/>
</dbReference>
<dbReference type="KEGG" id="vhl:BME96_12450"/>
<dbReference type="AlphaFoldDB" id="A0AAC9NKY2"/>
<dbReference type="SUPFAM" id="SSF53474">
    <property type="entry name" value="alpha/beta-Hydrolases"/>
    <property type="match status" value="1"/>
</dbReference>
<proteinExistence type="predicted"/>
<dbReference type="Pfam" id="PF16929">
    <property type="entry name" value="Asp2"/>
    <property type="match status" value="1"/>
</dbReference>
<gene>
    <name evidence="1" type="ORF">BME96_12450</name>
</gene>
<dbReference type="InterPro" id="IPR029058">
    <property type="entry name" value="AB_hydrolase_fold"/>
</dbReference>
<evidence type="ECO:0000313" key="2">
    <source>
        <dbReference type="Proteomes" id="UP000182945"/>
    </source>
</evidence>
<reference evidence="1 2" key="1">
    <citation type="submission" date="2016-11" db="EMBL/GenBank/DDBJ databases">
        <title>Complete genome sequencing of Virgibacillus halodenitrificans PDB-F2.</title>
        <authorList>
            <person name="Sun Z."/>
            <person name="Zhou Y."/>
            <person name="Li H."/>
        </authorList>
    </citation>
    <scope>NUCLEOTIDE SEQUENCE [LARGE SCALE GENOMIC DNA]</scope>
    <source>
        <strain evidence="1 2">PDB-F2</strain>
    </source>
</reference>
<dbReference type="GO" id="GO:0015031">
    <property type="term" value="P:protein transport"/>
    <property type="evidence" value="ECO:0007669"/>
    <property type="project" value="InterPro"/>
</dbReference>
<organism evidence="1 2">
    <name type="scientific">Virgibacillus halodenitrificans</name>
    <name type="common">Bacillus halodenitrificans</name>
    <dbReference type="NCBI Taxonomy" id="1482"/>
    <lineage>
        <taxon>Bacteria</taxon>
        <taxon>Bacillati</taxon>
        <taxon>Bacillota</taxon>
        <taxon>Bacilli</taxon>
        <taxon>Bacillales</taxon>
        <taxon>Bacillaceae</taxon>
        <taxon>Virgibacillus</taxon>
    </lineage>
</organism>
<accession>A0AAC9NKY2</accession>
<sequence length="265" mass="30568">MKQQIKKALKPAKSYITRKYMEKVLKSEKEFKINAEASRIKYLFQSNEKSDKLLVIFSGFPLKGKPPVYNYVLTFRNLNCNKLFILDDFGNDPRGTYYLGTNENWFLVDELTNLISDIQNKTGIKNDNVTLTGSSKGGFAALYYAFKNNYGNVIAGEPQIMVGDYLSATQHLGVFNNIMGEHSQEKRDKLNNALLEVIEQKKNFPNKIQILCGKNNDYYLNAHIKYLTTFLDKKSIPYNLKLGDFNEHSQIGKHYPKLVYNHYNN</sequence>
<dbReference type="InterPro" id="IPR022267">
    <property type="entry name" value="Asp2"/>
</dbReference>
<evidence type="ECO:0008006" key="3">
    <source>
        <dbReference type="Google" id="ProtNLM"/>
    </source>
</evidence>
<evidence type="ECO:0000313" key="1">
    <source>
        <dbReference type="EMBL" id="APC48952.1"/>
    </source>
</evidence>
<name>A0AAC9NKY2_VIRHA</name>
<protein>
    <recommendedName>
        <fullName evidence="3">Two component regulator three Y domain-containing protein</fullName>
    </recommendedName>
</protein>
<dbReference type="Gene3D" id="3.40.50.1820">
    <property type="entry name" value="alpha/beta hydrolase"/>
    <property type="match status" value="1"/>
</dbReference>